<evidence type="ECO:0000256" key="1">
    <source>
        <dbReference type="SAM" id="MobiDB-lite"/>
    </source>
</evidence>
<evidence type="ECO:0000313" key="2">
    <source>
        <dbReference type="EMBL" id="OAF58989.1"/>
    </source>
</evidence>
<dbReference type="VEuPathDB" id="FungiDB:GMDG_05063"/>
<proteinExistence type="predicted"/>
<dbReference type="Proteomes" id="UP000077154">
    <property type="component" value="Unassembled WGS sequence"/>
</dbReference>
<dbReference type="EMBL" id="KV441395">
    <property type="protein sequence ID" value="OAF58989.1"/>
    <property type="molecule type" value="Genomic_DNA"/>
</dbReference>
<dbReference type="RefSeq" id="XP_024324273.1">
    <property type="nucleotide sequence ID" value="XM_024469901.1"/>
</dbReference>
<organism evidence="2">
    <name type="scientific">Pseudogymnoascus destructans</name>
    <dbReference type="NCBI Taxonomy" id="655981"/>
    <lineage>
        <taxon>Eukaryota</taxon>
        <taxon>Fungi</taxon>
        <taxon>Dikarya</taxon>
        <taxon>Ascomycota</taxon>
        <taxon>Pezizomycotina</taxon>
        <taxon>Leotiomycetes</taxon>
        <taxon>Thelebolales</taxon>
        <taxon>Thelebolaceae</taxon>
        <taxon>Pseudogymnoascus</taxon>
    </lineage>
</organism>
<dbReference type="eggNOG" id="ENOG502ST4U">
    <property type="taxonomic scope" value="Eukaryota"/>
</dbReference>
<feature type="region of interest" description="Disordered" evidence="1">
    <location>
        <begin position="104"/>
        <end position="160"/>
    </location>
</feature>
<feature type="region of interest" description="Disordered" evidence="1">
    <location>
        <begin position="195"/>
        <end position="223"/>
    </location>
</feature>
<feature type="region of interest" description="Disordered" evidence="1">
    <location>
        <begin position="1"/>
        <end position="32"/>
    </location>
</feature>
<name>A0A177AA17_9PEZI</name>
<dbReference type="OrthoDB" id="61370at2759"/>
<reference evidence="2" key="1">
    <citation type="submission" date="2016-03" db="EMBL/GenBank/DDBJ databases">
        <title>Updated assembly of Pseudogymnoascus destructans, the fungus causing white-nose syndrome of bats.</title>
        <authorList>
            <person name="Palmer J.M."/>
            <person name="Drees K.P."/>
            <person name="Foster J.T."/>
            <person name="Lindner D.L."/>
        </authorList>
    </citation>
    <scope>NUCLEOTIDE SEQUENCE [LARGE SCALE GENOMIC DNA]</scope>
    <source>
        <strain evidence="2">20631-21</strain>
    </source>
</reference>
<dbReference type="GeneID" id="36289360"/>
<gene>
    <name evidence="2" type="ORF">VC83_06299</name>
</gene>
<accession>A0A177AA17</accession>
<protein>
    <submittedName>
        <fullName evidence="2">Uncharacterized protein</fullName>
    </submittedName>
</protein>
<sequence>MSPPPVTPSPHRFVIKNPSRPAPSQHVSSAPQFKATPRFSFAASRGAGIIGSQHAVSTPRFNTAVSVGVGGHRGKEDEEDDHVARLNERRRAAYADLLSQTWEDDEEGAFQSPALKRRKLSLEPILSSQPYDGENYGDTNVDFEGEDKQHDQQNQGHGIDDDFEDLLAMEPPTLSSPPPPVYRPPPSAPRFVLSTPSKPTSSMPAPIESTDTFLRPPRFKPPDEEREAAVEPLPEHFSPRRRGQKFLAGGLAAEVRGWLVDRESQATRSARNPVRDDGWKIKIAVDEVTGGYGAGMTLVRGRRVGSNGDEGADLYPIRMMLGGEEGMSEGIRKGEQAAVGKVVGVKGPAWEVDIDGVRWGVSATWKVLN</sequence>
<dbReference type="AlphaFoldDB" id="A0A177AA17"/>